<keyword evidence="2" id="KW-1185">Reference proteome</keyword>
<proteinExistence type="predicted"/>
<dbReference type="EMBL" id="CM010719">
    <property type="protein sequence ID" value="RZC60498.1"/>
    <property type="molecule type" value="Genomic_DNA"/>
</dbReference>
<sequence>MITSAVLFANYAQRQIRPDSFDSLLGGVVFFKPQSLQSVEAVAGSDLSDILVQMLKRTARPINKQSVMLNQNEDGTDSSGW</sequence>
<dbReference type="Gramene" id="RZC60498">
    <property type="protein sequence ID" value="RZC60498"/>
    <property type="gene ID" value="C5167_022258"/>
</dbReference>
<evidence type="ECO:0000313" key="1">
    <source>
        <dbReference type="EMBL" id="RZC60498.1"/>
    </source>
</evidence>
<name>A0A4Y7JL43_PAPSO</name>
<reference evidence="1 2" key="1">
    <citation type="journal article" date="2018" name="Science">
        <title>The opium poppy genome and morphinan production.</title>
        <authorList>
            <person name="Guo L."/>
            <person name="Winzer T."/>
            <person name="Yang X."/>
            <person name="Li Y."/>
            <person name="Ning Z."/>
            <person name="He Z."/>
            <person name="Teodor R."/>
            <person name="Lu Y."/>
            <person name="Bowser T.A."/>
            <person name="Graham I.A."/>
            <person name="Ye K."/>
        </authorList>
    </citation>
    <scope>NUCLEOTIDE SEQUENCE [LARGE SCALE GENOMIC DNA]</scope>
    <source>
        <strain evidence="2">cv. HN1</strain>
        <tissue evidence="1">Leaves</tissue>
    </source>
</reference>
<dbReference type="AlphaFoldDB" id="A0A4Y7JL43"/>
<evidence type="ECO:0000313" key="2">
    <source>
        <dbReference type="Proteomes" id="UP000316621"/>
    </source>
</evidence>
<accession>A0A4Y7JL43</accession>
<protein>
    <submittedName>
        <fullName evidence="1">Uncharacterized protein</fullName>
    </submittedName>
</protein>
<gene>
    <name evidence="1" type="ORF">C5167_022258</name>
</gene>
<organism evidence="1 2">
    <name type="scientific">Papaver somniferum</name>
    <name type="common">Opium poppy</name>
    <dbReference type="NCBI Taxonomy" id="3469"/>
    <lineage>
        <taxon>Eukaryota</taxon>
        <taxon>Viridiplantae</taxon>
        <taxon>Streptophyta</taxon>
        <taxon>Embryophyta</taxon>
        <taxon>Tracheophyta</taxon>
        <taxon>Spermatophyta</taxon>
        <taxon>Magnoliopsida</taxon>
        <taxon>Ranunculales</taxon>
        <taxon>Papaveraceae</taxon>
        <taxon>Papaveroideae</taxon>
        <taxon>Papaver</taxon>
    </lineage>
</organism>
<dbReference type="Proteomes" id="UP000316621">
    <property type="component" value="Chromosome 5"/>
</dbReference>